<comment type="caution">
    <text evidence="1">The sequence shown here is derived from an EMBL/GenBank/DDBJ whole genome shotgun (WGS) entry which is preliminary data.</text>
</comment>
<accession>A0AAV3Q0C2</accession>
<gene>
    <name evidence="1" type="ORF">LIER_14154</name>
</gene>
<evidence type="ECO:0000313" key="1">
    <source>
        <dbReference type="EMBL" id="GAA0156733.1"/>
    </source>
</evidence>
<dbReference type="AlphaFoldDB" id="A0AAV3Q0C2"/>
<reference evidence="1 2" key="1">
    <citation type="submission" date="2024-01" db="EMBL/GenBank/DDBJ databases">
        <title>The complete chloroplast genome sequence of Lithospermum erythrorhizon: insights into the phylogenetic relationship among Boraginaceae species and the maternal lineages of purple gromwells.</title>
        <authorList>
            <person name="Okada T."/>
            <person name="Watanabe K."/>
        </authorList>
    </citation>
    <scope>NUCLEOTIDE SEQUENCE [LARGE SCALE GENOMIC DNA]</scope>
</reference>
<proteinExistence type="predicted"/>
<name>A0AAV3Q0C2_LITER</name>
<sequence length="98" mass="10625">MGSKSESDDGSEMGMAELDMDFVEVNEGIPETTDGDPKRVASVEVNERILHTSVKAGGTGSSMVWNMDPIVLLGGKKISVGIVRRYFLIKVVVQQLIK</sequence>
<protein>
    <submittedName>
        <fullName evidence="1">Uncharacterized protein</fullName>
    </submittedName>
</protein>
<dbReference type="EMBL" id="BAABME010002935">
    <property type="protein sequence ID" value="GAA0156733.1"/>
    <property type="molecule type" value="Genomic_DNA"/>
</dbReference>
<dbReference type="Proteomes" id="UP001454036">
    <property type="component" value="Unassembled WGS sequence"/>
</dbReference>
<organism evidence="1 2">
    <name type="scientific">Lithospermum erythrorhizon</name>
    <name type="common">Purple gromwell</name>
    <name type="synonym">Lithospermum officinale var. erythrorhizon</name>
    <dbReference type="NCBI Taxonomy" id="34254"/>
    <lineage>
        <taxon>Eukaryota</taxon>
        <taxon>Viridiplantae</taxon>
        <taxon>Streptophyta</taxon>
        <taxon>Embryophyta</taxon>
        <taxon>Tracheophyta</taxon>
        <taxon>Spermatophyta</taxon>
        <taxon>Magnoliopsida</taxon>
        <taxon>eudicotyledons</taxon>
        <taxon>Gunneridae</taxon>
        <taxon>Pentapetalae</taxon>
        <taxon>asterids</taxon>
        <taxon>lamiids</taxon>
        <taxon>Boraginales</taxon>
        <taxon>Boraginaceae</taxon>
        <taxon>Boraginoideae</taxon>
        <taxon>Lithospermeae</taxon>
        <taxon>Lithospermum</taxon>
    </lineage>
</organism>
<keyword evidence="2" id="KW-1185">Reference proteome</keyword>
<evidence type="ECO:0000313" key="2">
    <source>
        <dbReference type="Proteomes" id="UP001454036"/>
    </source>
</evidence>